<evidence type="ECO:0000256" key="1">
    <source>
        <dbReference type="SAM" id="MobiDB-lite"/>
    </source>
</evidence>
<feature type="transmembrane region" description="Helical" evidence="2">
    <location>
        <begin position="120"/>
        <end position="139"/>
    </location>
</feature>
<gene>
    <name evidence="3" type="primary">PARPA_12655.1 scaffold 45263</name>
</gene>
<evidence type="ECO:0000313" key="3">
    <source>
        <dbReference type="EMBL" id="CEP18351.1"/>
    </source>
</evidence>
<feature type="compositionally biased region" description="Polar residues" evidence="1">
    <location>
        <begin position="441"/>
        <end position="452"/>
    </location>
</feature>
<keyword evidence="4" id="KW-1185">Reference proteome</keyword>
<reference evidence="3 4" key="1">
    <citation type="submission" date="2014-09" db="EMBL/GenBank/DDBJ databases">
        <authorList>
            <person name="Ellenberger Sabrina"/>
        </authorList>
    </citation>
    <scope>NUCLEOTIDE SEQUENCE [LARGE SCALE GENOMIC DNA]</scope>
    <source>
        <strain evidence="3 4">CBS 412.66</strain>
    </source>
</reference>
<feature type="compositionally biased region" description="Basic and acidic residues" evidence="1">
    <location>
        <begin position="592"/>
        <end position="602"/>
    </location>
</feature>
<dbReference type="EMBL" id="LN733809">
    <property type="protein sequence ID" value="CEP18351.1"/>
    <property type="molecule type" value="Genomic_DNA"/>
</dbReference>
<sequence length="602" mass="67055">MIPFQLFYDITSVKIKYEEGFANILGRIITKPEQMWTKADKALVIPTEYSLVTGFSLQTGTLVLLQCFWNFLANSVAKRDFMSSKEFMFYIGWTFVSFIIFPILQYNFSRDVYEPTFKEIIPQMVYGIELFTVGCLGVVSHFRFKKLLRNAPDNANGRAIIQKVQYFQEINVILTTVLFGHGGLLTALSADGLTTRKFLNLHKFTADFFIFNMCAVVTWLCMILIFHPKQTNAVEAAPEEEDDMMMTKQSANITFISGLSNDNAYPHSPTLVFGAAGNNYPHAPNLSYGDSQTSGNAPTLVFGNSQASNDYNYKAPNPLNKSPTTNTNTPSAFQFGPLPIIPPAMQTAKHDFVTSTPPSMNTLVSHQQYNQGKPTGAYPRSGSISASSDTFQVTIPDEKMIPSTEEYYDPRASHNAAIAAAAAASKYQQQQQQQLEELGLSQVTSKHNNTLGKQELEEDEYVPPPLSPAKKSRGDATQNMRVEQDRRSYTQSMMTTPCEEDMREFGVKKSNEEITVQKEEVTNTFQNFQQQHTSNNSMLTSFKELGFDSLTQNAAAATSAAAPSNTLNHSSSSLMLPLPFETSNYSLSSYNDAKDDKKSSSK</sequence>
<feature type="region of interest" description="Disordered" evidence="1">
    <location>
        <begin position="438"/>
        <end position="488"/>
    </location>
</feature>
<evidence type="ECO:0000256" key="2">
    <source>
        <dbReference type="SAM" id="Phobius"/>
    </source>
</evidence>
<dbReference type="OrthoDB" id="2384193at2759"/>
<name>A0A0B7NIE4_9FUNG</name>
<keyword evidence="2" id="KW-1133">Transmembrane helix</keyword>
<dbReference type="AlphaFoldDB" id="A0A0B7NIE4"/>
<protein>
    <submittedName>
        <fullName evidence="3">Uncharacterized protein</fullName>
    </submittedName>
</protein>
<proteinExistence type="predicted"/>
<feature type="transmembrane region" description="Helical" evidence="2">
    <location>
        <begin position="87"/>
        <end position="108"/>
    </location>
</feature>
<dbReference type="Proteomes" id="UP000054107">
    <property type="component" value="Unassembled WGS sequence"/>
</dbReference>
<organism evidence="3 4">
    <name type="scientific">Parasitella parasitica</name>
    <dbReference type="NCBI Taxonomy" id="35722"/>
    <lineage>
        <taxon>Eukaryota</taxon>
        <taxon>Fungi</taxon>
        <taxon>Fungi incertae sedis</taxon>
        <taxon>Mucoromycota</taxon>
        <taxon>Mucoromycotina</taxon>
        <taxon>Mucoromycetes</taxon>
        <taxon>Mucorales</taxon>
        <taxon>Mucorineae</taxon>
        <taxon>Mucoraceae</taxon>
        <taxon>Parasitella</taxon>
    </lineage>
</organism>
<feature type="region of interest" description="Disordered" evidence="1">
    <location>
        <begin position="583"/>
        <end position="602"/>
    </location>
</feature>
<accession>A0A0B7NIE4</accession>
<feature type="transmembrane region" description="Helical" evidence="2">
    <location>
        <begin position="170"/>
        <end position="188"/>
    </location>
</feature>
<dbReference type="STRING" id="35722.A0A0B7NIE4"/>
<keyword evidence="2" id="KW-0472">Membrane</keyword>
<keyword evidence="2" id="KW-0812">Transmembrane</keyword>
<evidence type="ECO:0000313" key="4">
    <source>
        <dbReference type="Proteomes" id="UP000054107"/>
    </source>
</evidence>
<feature type="transmembrane region" description="Helical" evidence="2">
    <location>
        <begin position="208"/>
        <end position="226"/>
    </location>
</feature>